<dbReference type="AlphaFoldDB" id="A0AAD5S3P2"/>
<name>A0AAD5S3P2_9FUNG</name>
<gene>
    <name evidence="2" type="ORF">HK097_002150</name>
</gene>
<comment type="caution">
    <text evidence="2">The sequence shown here is derived from an EMBL/GenBank/DDBJ whole genome shotgun (WGS) entry which is preliminary data.</text>
</comment>
<protein>
    <submittedName>
        <fullName evidence="2">Uncharacterized protein</fullName>
    </submittedName>
</protein>
<keyword evidence="3" id="KW-1185">Reference proteome</keyword>
<feature type="compositionally biased region" description="Basic residues" evidence="1">
    <location>
        <begin position="14"/>
        <end position="29"/>
    </location>
</feature>
<reference evidence="2" key="1">
    <citation type="submission" date="2020-05" db="EMBL/GenBank/DDBJ databases">
        <title>Phylogenomic resolution of chytrid fungi.</title>
        <authorList>
            <person name="Stajich J.E."/>
            <person name="Amses K."/>
            <person name="Simmons R."/>
            <person name="Seto K."/>
            <person name="Myers J."/>
            <person name="Bonds A."/>
            <person name="Quandt C.A."/>
            <person name="Barry K."/>
            <person name="Liu P."/>
            <person name="Grigoriev I."/>
            <person name="Longcore J.E."/>
            <person name="James T.Y."/>
        </authorList>
    </citation>
    <scope>NUCLEOTIDE SEQUENCE</scope>
    <source>
        <strain evidence="2">JEL0318</strain>
    </source>
</reference>
<dbReference type="Proteomes" id="UP001212841">
    <property type="component" value="Unassembled WGS sequence"/>
</dbReference>
<evidence type="ECO:0000313" key="3">
    <source>
        <dbReference type="Proteomes" id="UP001212841"/>
    </source>
</evidence>
<feature type="region of interest" description="Disordered" evidence="1">
    <location>
        <begin position="1"/>
        <end position="31"/>
    </location>
</feature>
<evidence type="ECO:0000313" key="2">
    <source>
        <dbReference type="EMBL" id="KAJ3041967.1"/>
    </source>
</evidence>
<sequence>MKRPEKEGYSEKEKKKKRQVRPTRTRRGTRTHDSRIAPIIYRGRCWGIICRLVDAAPELSIPLGNRKKGFPVTSSLALDLSLISASDVLAALGMIMPSTCPGANELRLVSLEQLQGGAWELADVFDTAATRILQAGQHLTLAVNAVFAIQTLPNPHPSTLFEVTAAGAGANRLVNAMTLQRLTNGGAFRGIYTVHQFANYGLKVLAADAELLRLIPTGLAELQGYLRLQSCHFIRKLLSSTAQLNLTIAQANTLQAHLSQAITTGGTTMIGQLGSRTLRALLTVSAVSQFPQQNEGHLINEVRTTGGRVRLATITIQAGLTFSLTENITSRQLPTRAAYVFQRTITYNNMQNVIYAMFGYLTMNFTMADTTRLAVSLRIIPPLRLPVQPPPPPFNPPHPNHV</sequence>
<accession>A0AAD5S3P2</accession>
<dbReference type="EMBL" id="JADGJD010001453">
    <property type="protein sequence ID" value="KAJ3041967.1"/>
    <property type="molecule type" value="Genomic_DNA"/>
</dbReference>
<feature type="compositionally biased region" description="Basic and acidic residues" evidence="1">
    <location>
        <begin position="1"/>
        <end position="13"/>
    </location>
</feature>
<evidence type="ECO:0000256" key="1">
    <source>
        <dbReference type="SAM" id="MobiDB-lite"/>
    </source>
</evidence>
<organism evidence="2 3">
    <name type="scientific">Rhizophlyctis rosea</name>
    <dbReference type="NCBI Taxonomy" id="64517"/>
    <lineage>
        <taxon>Eukaryota</taxon>
        <taxon>Fungi</taxon>
        <taxon>Fungi incertae sedis</taxon>
        <taxon>Chytridiomycota</taxon>
        <taxon>Chytridiomycota incertae sedis</taxon>
        <taxon>Chytridiomycetes</taxon>
        <taxon>Rhizophlyctidales</taxon>
        <taxon>Rhizophlyctidaceae</taxon>
        <taxon>Rhizophlyctis</taxon>
    </lineage>
</organism>
<proteinExistence type="predicted"/>